<gene>
    <name evidence="1" type="ORF">NSA23_14050</name>
</gene>
<sequence length="65" mass="7550">MTKNNDKNLNININKFKEKKMSIPIENQTTAAYYDIKGLKPESRVPIPTLEGVMKAKEWVEQNQK</sequence>
<dbReference type="AlphaFoldDB" id="A0A9X2MJL0"/>
<reference evidence="1" key="1">
    <citation type="submission" date="2022-07" db="EMBL/GenBank/DDBJ databases">
        <title>Enhanced cultured diversity of the mouse gut microbiota enables custom-made synthetic communities.</title>
        <authorList>
            <person name="Afrizal A."/>
        </authorList>
    </citation>
    <scope>NUCLEOTIDE SEQUENCE</scope>
    <source>
        <strain evidence="1">DSM 29482</strain>
    </source>
</reference>
<evidence type="ECO:0000313" key="2">
    <source>
        <dbReference type="Proteomes" id="UP001142078"/>
    </source>
</evidence>
<evidence type="ECO:0000313" key="1">
    <source>
        <dbReference type="EMBL" id="MCR2045228.1"/>
    </source>
</evidence>
<protein>
    <submittedName>
        <fullName evidence="1">DUF3787 domain-containing protein</fullName>
    </submittedName>
</protein>
<comment type="caution">
    <text evidence="1">The sequence shown here is derived from an EMBL/GenBank/DDBJ whole genome shotgun (WGS) entry which is preliminary data.</text>
</comment>
<name>A0A9X2MJL0_9FIRM</name>
<dbReference type="OrthoDB" id="1708132at2"/>
<dbReference type="InterPro" id="IPR024209">
    <property type="entry name" value="CDIF630_02480-like"/>
</dbReference>
<dbReference type="Pfam" id="PF12655">
    <property type="entry name" value="CDIF630_02480-like"/>
    <property type="match status" value="1"/>
</dbReference>
<proteinExistence type="predicted"/>
<accession>A0A9X2MJL0</accession>
<organism evidence="1 2">
    <name type="scientific">Anaerosalibacter massiliensis</name>
    <dbReference type="NCBI Taxonomy" id="1347392"/>
    <lineage>
        <taxon>Bacteria</taxon>
        <taxon>Bacillati</taxon>
        <taxon>Bacillota</taxon>
        <taxon>Tissierellia</taxon>
        <taxon>Tissierellales</taxon>
        <taxon>Sporanaerobacteraceae</taxon>
        <taxon>Anaerosalibacter</taxon>
    </lineage>
</organism>
<dbReference type="RefSeq" id="WP_042683220.1">
    <property type="nucleotide sequence ID" value="NZ_CABKTM010000074.1"/>
</dbReference>
<keyword evidence="2" id="KW-1185">Reference proteome</keyword>
<dbReference type="Proteomes" id="UP001142078">
    <property type="component" value="Unassembled WGS sequence"/>
</dbReference>
<dbReference type="EMBL" id="JANJZL010000013">
    <property type="protein sequence ID" value="MCR2045228.1"/>
    <property type="molecule type" value="Genomic_DNA"/>
</dbReference>